<proteinExistence type="predicted"/>
<evidence type="ECO:0000313" key="1">
    <source>
        <dbReference type="EMBL" id="VFJ52895.1"/>
    </source>
</evidence>
<dbReference type="EMBL" id="CAADEZ010000107">
    <property type="protein sequence ID" value="VFJ52895.1"/>
    <property type="molecule type" value="Genomic_DNA"/>
</dbReference>
<evidence type="ECO:0000313" key="2">
    <source>
        <dbReference type="EMBL" id="VFJ54952.1"/>
    </source>
</evidence>
<reference evidence="2" key="1">
    <citation type="submission" date="2019-02" db="EMBL/GenBank/DDBJ databases">
        <authorList>
            <person name="Gruber-Vodicka R. H."/>
            <person name="Seah K. B. B."/>
        </authorList>
    </citation>
    <scope>NUCLEOTIDE SEQUENCE</scope>
    <source>
        <strain evidence="1">BECK_BZ163</strain>
        <strain evidence="3">BECK_BZ164</strain>
        <strain evidence="2">BECK_BZ165</strain>
    </source>
</reference>
<sequence length="89" mass="10521">MKPYRWNSDKDDWLRRERGIGFSDIIDSIESGNLLDDIENPGSNYPHQRMYVVELCGYAVVVPYVECEDEIFLKTAFYSRKAKQKYLSF</sequence>
<dbReference type="AlphaFoldDB" id="A0A450SMQ0"/>
<evidence type="ECO:0000313" key="3">
    <source>
        <dbReference type="EMBL" id="VFK09922.1"/>
    </source>
</evidence>
<dbReference type="EMBL" id="CAADFL010000120">
    <property type="protein sequence ID" value="VFK09922.1"/>
    <property type="molecule type" value="Genomic_DNA"/>
</dbReference>
<name>A0A450SMQ0_9GAMM</name>
<organism evidence="2">
    <name type="scientific">Candidatus Kentrum sp. FM</name>
    <dbReference type="NCBI Taxonomy" id="2126340"/>
    <lineage>
        <taxon>Bacteria</taxon>
        <taxon>Pseudomonadati</taxon>
        <taxon>Pseudomonadota</taxon>
        <taxon>Gammaproteobacteria</taxon>
        <taxon>Candidatus Kentrum</taxon>
    </lineage>
</organism>
<protein>
    <submittedName>
        <fullName evidence="2">Uncharacterized protein</fullName>
    </submittedName>
</protein>
<dbReference type="EMBL" id="CAADFA010000148">
    <property type="protein sequence ID" value="VFJ54952.1"/>
    <property type="molecule type" value="Genomic_DNA"/>
</dbReference>
<gene>
    <name evidence="1" type="ORF">BECKFM1743A_GA0114220_101074</name>
    <name evidence="3" type="ORF">BECKFM1743B_GA0114221_101206</name>
    <name evidence="2" type="ORF">BECKFM1743C_GA0114222_101484</name>
</gene>
<accession>A0A450SMQ0</accession>